<dbReference type="Pfam" id="PF00691">
    <property type="entry name" value="OmpA"/>
    <property type="match status" value="1"/>
</dbReference>
<feature type="region of interest" description="Disordered" evidence="5">
    <location>
        <begin position="70"/>
        <end position="101"/>
    </location>
</feature>
<accession>A0A8J7IXD6</accession>
<dbReference type="InterPro" id="IPR036737">
    <property type="entry name" value="OmpA-like_sf"/>
</dbReference>
<dbReference type="SUPFAM" id="SSF103088">
    <property type="entry name" value="OmpA-like"/>
    <property type="match status" value="1"/>
</dbReference>
<dbReference type="PANTHER" id="PTHR30329">
    <property type="entry name" value="STATOR ELEMENT OF FLAGELLAR MOTOR COMPLEX"/>
    <property type="match status" value="1"/>
</dbReference>
<dbReference type="InterPro" id="IPR050330">
    <property type="entry name" value="Bact_OuterMem_StrucFunc"/>
</dbReference>
<comment type="caution">
    <text evidence="7">The sequence shown here is derived from an EMBL/GenBank/DDBJ whole genome shotgun (WGS) entry which is preliminary data.</text>
</comment>
<proteinExistence type="predicted"/>
<evidence type="ECO:0000313" key="8">
    <source>
        <dbReference type="Proteomes" id="UP000610931"/>
    </source>
</evidence>
<evidence type="ECO:0000259" key="6">
    <source>
        <dbReference type="PROSITE" id="PS51123"/>
    </source>
</evidence>
<dbReference type="Proteomes" id="UP000610931">
    <property type="component" value="Unassembled WGS sequence"/>
</dbReference>
<evidence type="ECO:0000256" key="5">
    <source>
        <dbReference type="SAM" id="MobiDB-lite"/>
    </source>
</evidence>
<gene>
    <name evidence="7" type="ORF">JF259_12860</name>
</gene>
<keyword evidence="2 4" id="KW-0472">Membrane</keyword>
<dbReference type="EMBL" id="JAELVQ010000018">
    <property type="protein sequence ID" value="MBJ6368980.1"/>
    <property type="molecule type" value="Genomic_DNA"/>
</dbReference>
<keyword evidence="3" id="KW-0998">Cell outer membrane</keyword>
<dbReference type="Gene3D" id="3.30.1330.60">
    <property type="entry name" value="OmpA-like domain"/>
    <property type="match status" value="1"/>
</dbReference>
<dbReference type="CDD" id="cd07185">
    <property type="entry name" value="OmpA_C-like"/>
    <property type="match status" value="1"/>
</dbReference>
<dbReference type="RefSeq" id="WP_199115742.1">
    <property type="nucleotide sequence ID" value="NZ_JAELVQ010000018.1"/>
</dbReference>
<evidence type="ECO:0000256" key="1">
    <source>
        <dbReference type="ARBA" id="ARBA00004442"/>
    </source>
</evidence>
<sequence>MKSRIIIFLIFSILNGFVSHAQIFKKIKKRAEEAAKETVLRKVEEKTTEKTEKAMDTLLNVDKKLKKNKDSIENDTTGNEDGIEYENTLNDNTNDDENESEFGDSAIETVGETAVSPQTNKPWSKYNFVAGDHIIFHDDLSHEESGEFPSRWDLIRGNAENASFNNENIINLENESIITPLMETDEYLPEVFTIEFDAFFDREIMKNYLYNQVFKLRFWDGNSHSRFPNNESTYYPLHIYRFGAFLNAKIKGQDRQFKNFEESMMGMEPVWKHIAIAFNKRALKVFVDEYRALNIPNLGFMPKKVSIEGYTHPHGKENFTIAIKNIRIAEGGKKLYDRVLTDGKIVTRGILFDINKSSIKPESSGVINEIAKMMQEHPDLKFRIEGHTDSDGSETHNNQLSEQRANAVKQALINLNIDASRMTVKGMGESVPVSDNNTPEGKANNRRVEFVKI</sequence>
<dbReference type="PROSITE" id="PS51123">
    <property type="entry name" value="OMPA_2"/>
    <property type="match status" value="1"/>
</dbReference>
<dbReference type="GO" id="GO:0009279">
    <property type="term" value="C:cell outer membrane"/>
    <property type="evidence" value="ECO:0007669"/>
    <property type="project" value="UniProtKB-SubCell"/>
</dbReference>
<organism evidence="7 8">
    <name type="scientific">Snuella sedimenti</name>
    <dbReference type="NCBI Taxonomy" id="2798802"/>
    <lineage>
        <taxon>Bacteria</taxon>
        <taxon>Pseudomonadati</taxon>
        <taxon>Bacteroidota</taxon>
        <taxon>Flavobacteriia</taxon>
        <taxon>Flavobacteriales</taxon>
        <taxon>Flavobacteriaceae</taxon>
        <taxon>Snuella</taxon>
    </lineage>
</organism>
<comment type="subcellular location">
    <subcellularLocation>
        <location evidence="1">Cell outer membrane</location>
    </subcellularLocation>
</comment>
<dbReference type="PRINTS" id="PR01021">
    <property type="entry name" value="OMPADOMAIN"/>
</dbReference>
<evidence type="ECO:0000256" key="2">
    <source>
        <dbReference type="ARBA" id="ARBA00023136"/>
    </source>
</evidence>
<dbReference type="InterPro" id="IPR006664">
    <property type="entry name" value="OMP_bac"/>
</dbReference>
<dbReference type="InterPro" id="IPR006665">
    <property type="entry name" value="OmpA-like"/>
</dbReference>
<reference evidence="7" key="1">
    <citation type="submission" date="2020-12" db="EMBL/GenBank/DDBJ databases">
        <title>Snuella sp. nov., isolated from sediment in Incheon.</title>
        <authorList>
            <person name="Kim W."/>
        </authorList>
    </citation>
    <scope>NUCLEOTIDE SEQUENCE</scope>
    <source>
        <strain evidence="7">CAU 1569</strain>
    </source>
</reference>
<name>A0A8J7IXD6_9FLAO</name>
<evidence type="ECO:0000313" key="7">
    <source>
        <dbReference type="EMBL" id="MBJ6368980.1"/>
    </source>
</evidence>
<evidence type="ECO:0000256" key="4">
    <source>
        <dbReference type="PROSITE-ProRule" id="PRU00473"/>
    </source>
</evidence>
<dbReference type="PANTHER" id="PTHR30329:SF21">
    <property type="entry name" value="LIPOPROTEIN YIAD-RELATED"/>
    <property type="match status" value="1"/>
</dbReference>
<protein>
    <submittedName>
        <fullName evidence="7">OmpA family protein</fullName>
    </submittedName>
</protein>
<dbReference type="AlphaFoldDB" id="A0A8J7IXD6"/>
<evidence type="ECO:0000256" key="3">
    <source>
        <dbReference type="ARBA" id="ARBA00023237"/>
    </source>
</evidence>
<keyword evidence="8" id="KW-1185">Reference proteome</keyword>
<feature type="domain" description="OmpA-like" evidence="6">
    <location>
        <begin position="339"/>
        <end position="453"/>
    </location>
</feature>